<dbReference type="Proteomes" id="UP000734854">
    <property type="component" value="Unassembled WGS sequence"/>
</dbReference>
<evidence type="ECO:0000313" key="2">
    <source>
        <dbReference type="Proteomes" id="UP000734854"/>
    </source>
</evidence>
<gene>
    <name evidence="1" type="ORF">ZIOFF_062350</name>
</gene>
<dbReference type="EMBL" id="JACMSC010000017">
    <property type="protein sequence ID" value="KAG6478903.1"/>
    <property type="molecule type" value="Genomic_DNA"/>
</dbReference>
<organism evidence="1 2">
    <name type="scientific">Zingiber officinale</name>
    <name type="common">Ginger</name>
    <name type="synonym">Amomum zingiber</name>
    <dbReference type="NCBI Taxonomy" id="94328"/>
    <lineage>
        <taxon>Eukaryota</taxon>
        <taxon>Viridiplantae</taxon>
        <taxon>Streptophyta</taxon>
        <taxon>Embryophyta</taxon>
        <taxon>Tracheophyta</taxon>
        <taxon>Spermatophyta</taxon>
        <taxon>Magnoliopsida</taxon>
        <taxon>Liliopsida</taxon>
        <taxon>Zingiberales</taxon>
        <taxon>Zingiberaceae</taxon>
        <taxon>Zingiber</taxon>
    </lineage>
</organism>
<comment type="caution">
    <text evidence="1">The sequence shown here is derived from an EMBL/GenBank/DDBJ whole genome shotgun (WGS) entry which is preliminary data.</text>
</comment>
<evidence type="ECO:0000313" key="1">
    <source>
        <dbReference type="EMBL" id="KAG6478903.1"/>
    </source>
</evidence>
<sequence>MEMRTAVATNPNEMAFTELSKCRHLTSPLTASAAVAALSGAIAGPRAAPSPSHNISLSSNLASPFLSLPAQNNLPVRITPRSSFASLLPPDGVIASSVREQPLEDLGSQVRALALDIGGRVVGGGGSGGVGFSSSLEDEQDIGKSLNRAVNAAIVLDAGTFAITKLLTIDSYYWHVG</sequence>
<keyword evidence="2" id="KW-1185">Reference proteome</keyword>
<name>A0A8J5KJ57_ZINOF</name>
<reference evidence="1 2" key="1">
    <citation type="submission" date="2020-08" db="EMBL/GenBank/DDBJ databases">
        <title>Plant Genome Project.</title>
        <authorList>
            <person name="Zhang R.-G."/>
        </authorList>
    </citation>
    <scope>NUCLEOTIDE SEQUENCE [LARGE SCALE GENOMIC DNA]</scope>
    <source>
        <tissue evidence="1">Rhizome</tissue>
    </source>
</reference>
<protein>
    <submittedName>
        <fullName evidence="1">Uncharacterized protein</fullName>
    </submittedName>
</protein>
<dbReference type="AlphaFoldDB" id="A0A8J5KJ57"/>
<proteinExistence type="predicted"/>
<accession>A0A8J5KJ57</accession>